<evidence type="ECO:0000313" key="5">
    <source>
        <dbReference type="EMBL" id="OQD81748.1"/>
    </source>
</evidence>
<accession>A0A1V6PXH2</accession>
<dbReference type="Gene3D" id="1.10.3730.10">
    <property type="entry name" value="ProC C-terminal domain-like"/>
    <property type="match status" value="1"/>
</dbReference>
<dbReference type="SUPFAM" id="SSF48179">
    <property type="entry name" value="6-phosphogluconate dehydrogenase C-terminal domain-like"/>
    <property type="match status" value="1"/>
</dbReference>
<evidence type="ECO:0000256" key="1">
    <source>
        <dbReference type="ARBA" id="ARBA00005525"/>
    </source>
</evidence>
<dbReference type="GO" id="GO:0055129">
    <property type="term" value="P:L-proline biosynthetic process"/>
    <property type="evidence" value="ECO:0007669"/>
    <property type="project" value="TreeGrafter"/>
</dbReference>
<dbReference type="STRING" id="416450.A0A1V6PXH2"/>
<gene>
    <name evidence="5" type="ORF">PENANT_c025G00267</name>
</gene>
<keyword evidence="6" id="KW-1185">Reference proteome</keyword>
<dbReference type="Pfam" id="PF14748">
    <property type="entry name" value="P5CR_dimer"/>
    <property type="match status" value="1"/>
</dbReference>
<proteinExistence type="inferred from homology"/>
<sequence>MDGCSIVILAFKPHKAQEFLSQKLVKRALAGKSRLGHVKIIDSEAFNAASMLAGSLMALLSVGFDGLLDGSVKEGLKRADAMELAAQAMLGMAEMFRTGVQPADFRDSVSSPGGSTITGLITVESAGVRGAFARGMIDGTETLREQ</sequence>
<dbReference type="GO" id="GO:0004735">
    <property type="term" value="F:pyrroline-5-carboxylate reductase activity"/>
    <property type="evidence" value="ECO:0007669"/>
    <property type="project" value="TreeGrafter"/>
</dbReference>
<dbReference type="FunFam" id="1.10.3730.10:FF:000001">
    <property type="entry name" value="Pyrroline-5-carboxylate reductase"/>
    <property type="match status" value="1"/>
</dbReference>
<feature type="domain" description="Pyrroline-5-carboxylate reductase dimerisation" evidence="4">
    <location>
        <begin position="44"/>
        <end position="144"/>
    </location>
</feature>
<comment type="caution">
    <text evidence="5">The sequence shown here is derived from an EMBL/GenBank/DDBJ whole genome shotgun (WGS) entry which is preliminary data.</text>
</comment>
<evidence type="ECO:0000256" key="2">
    <source>
        <dbReference type="ARBA" id="ARBA00022857"/>
    </source>
</evidence>
<dbReference type="PANTHER" id="PTHR11645">
    <property type="entry name" value="PYRROLINE-5-CARBOXYLATE REDUCTASE"/>
    <property type="match status" value="1"/>
</dbReference>
<dbReference type="AlphaFoldDB" id="A0A1V6PXH2"/>
<evidence type="ECO:0000256" key="3">
    <source>
        <dbReference type="ARBA" id="ARBA00023002"/>
    </source>
</evidence>
<dbReference type="EMBL" id="MDYN01000025">
    <property type="protein sequence ID" value="OQD81748.1"/>
    <property type="molecule type" value="Genomic_DNA"/>
</dbReference>
<organism evidence="5 6">
    <name type="scientific">Penicillium antarcticum</name>
    <dbReference type="NCBI Taxonomy" id="416450"/>
    <lineage>
        <taxon>Eukaryota</taxon>
        <taxon>Fungi</taxon>
        <taxon>Dikarya</taxon>
        <taxon>Ascomycota</taxon>
        <taxon>Pezizomycotina</taxon>
        <taxon>Eurotiomycetes</taxon>
        <taxon>Eurotiomycetidae</taxon>
        <taxon>Eurotiales</taxon>
        <taxon>Aspergillaceae</taxon>
        <taxon>Penicillium</taxon>
    </lineage>
</organism>
<keyword evidence="2" id="KW-0521">NADP</keyword>
<evidence type="ECO:0000259" key="4">
    <source>
        <dbReference type="Pfam" id="PF14748"/>
    </source>
</evidence>
<dbReference type="InterPro" id="IPR008927">
    <property type="entry name" value="6-PGluconate_DH-like_C_sf"/>
</dbReference>
<dbReference type="InterPro" id="IPR029036">
    <property type="entry name" value="P5CR_dimer"/>
</dbReference>
<dbReference type="PANTHER" id="PTHR11645:SF21">
    <property type="entry name" value="HYPOTHETICAL PYRROLINE-5-CARBOXYLATE REDUCTASE (EUROFUNG)"/>
    <property type="match status" value="1"/>
</dbReference>
<comment type="similarity">
    <text evidence="1">Belongs to the pyrroline-5-carboxylate reductase family.</text>
</comment>
<keyword evidence="3" id="KW-0560">Oxidoreductase</keyword>
<name>A0A1V6PXH2_9EURO</name>
<evidence type="ECO:0000313" key="6">
    <source>
        <dbReference type="Proteomes" id="UP000191672"/>
    </source>
</evidence>
<dbReference type="Proteomes" id="UP000191672">
    <property type="component" value="Unassembled WGS sequence"/>
</dbReference>
<reference evidence="6" key="1">
    <citation type="journal article" date="2017" name="Nat. Microbiol.">
        <title>Global analysis of biosynthetic gene clusters reveals vast potential of secondary metabolite production in Penicillium species.</title>
        <authorList>
            <person name="Nielsen J.C."/>
            <person name="Grijseels S."/>
            <person name="Prigent S."/>
            <person name="Ji B."/>
            <person name="Dainat J."/>
            <person name="Nielsen K.F."/>
            <person name="Frisvad J.C."/>
            <person name="Workman M."/>
            <person name="Nielsen J."/>
        </authorList>
    </citation>
    <scope>NUCLEOTIDE SEQUENCE [LARGE SCALE GENOMIC DNA]</scope>
    <source>
        <strain evidence="6">IBT 31811</strain>
    </source>
</reference>
<protein>
    <recommendedName>
        <fullName evidence="4">Pyrroline-5-carboxylate reductase dimerisation domain-containing protein</fullName>
    </recommendedName>
</protein>